<proteinExistence type="predicted"/>
<dbReference type="AlphaFoldDB" id="A0A5C3KFW7"/>
<sequence>MFYPLTAHIFPQLNPTISNLRDLPTDPLLPSAQTNPTVSNLLWVNLRGLPTNHLHLPSAQTNPIISNLFGPTSEVFPMPICHCKSYSCNGRAIARGLLCKHLDTNKDKLISQAKQAAEAFEAVKEQFYMKISKVPSSDPDPFDLSLLNNALGDMAHEPPPDPFDLSALQSVLSDTPKSKPTSRQSQASTSKSSWVQGSLDLLGQLDVDAESLISSIDEAIATLPSCSKPKTFPFNSLVKRGK</sequence>
<dbReference type="Proteomes" id="UP000307440">
    <property type="component" value="Unassembled WGS sequence"/>
</dbReference>
<gene>
    <name evidence="1" type="ORF">FA15DRAFT_709739</name>
</gene>
<accession>A0A5C3KFW7</accession>
<evidence type="ECO:0000313" key="2">
    <source>
        <dbReference type="Proteomes" id="UP000307440"/>
    </source>
</evidence>
<name>A0A5C3KFW7_COPMA</name>
<reference evidence="1 2" key="1">
    <citation type="journal article" date="2019" name="Nat. Ecol. Evol.">
        <title>Megaphylogeny resolves global patterns of mushroom evolution.</title>
        <authorList>
            <person name="Varga T."/>
            <person name="Krizsan K."/>
            <person name="Foldi C."/>
            <person name="Dima B."/>
            <person name="Sanchez-Garcia M."/>
            <person name="Sanchez-Ramirez S."/>
            <person name="Szollosi G.J."/>
            <person name="Szarkandi J.G."/>
            <person name="Papp V."/>
            <person name="Albert L."/>
            <person name="Andreopoulos W."/>
            <person name="Angelini C."/>
            <person name="Antonin V."/>
            <person name="Barry K.W."/>
            <person name="Bougher N.L."/>
            <person name="Buchanan P."/>
            <person name="Buyck B."/>
            <person name="Bense V."/>
            <person name="Catcheside P."/>
            <person name="Chovatia M."/>
            <person name="Cooper J."/>
            <person name="Damon W."/>
            <person name="Desjardin D."/>
            <person name="Finy P."/>
            <person name="Geml J."/>
            <person name="Haridas S."/>
            <person name="Hughes K."/>
            <person name="Justo A."/>
            <person name="Karasinski D."/>
            <person name="Kautmanova I."/>
            <person name="Kiss B."/>
            <person name="Kocsube S."/>
            <person name="Kotiranta H."/>
            <person name="LaButti K.M."/>
            <person name="Lechner B.E."/>
            <person name="Liimatainen K."/>
            <person name="Lipzen A."/>
            <person name="Lukacs Z."/>
            <person name="Mihaltcheva S."/>
            <person name="Morgado L.N."/>
            <person name="Niskanen T."/>
            <person name="Noordeloos M.E."/>
            <person name="Ohm R.A."/>
            <person name="Ortiz-Santana B."/>
            <person name="Ovrebo C."/>
            <person name="Racz N."/>
            <person name="Riley R."/>
            <person name="Savchenko A."/>
            <person name="Shiryaev A."/>
            <person name="Soop K."/>
            <person name="Spirin V."/>
            <person name="Szebenyi C."/>
            <person name="Tomsovsky M."/>
            <person name="Tulloss R.E."/>
            <person name="Uehling J."/>
            <person name="Grigoriev I.V."/>
            <person name="Vagvolgyi C."/>
            <person name="Papp T."/>
            <person name="Martin F.M."/>
            <person name="Miettinen O."/>
            <person name="Hibbett D.S."/>
            <person name="Nagy L.G."/>
        </authorList>
    </citation>
    <scope>NUCLEOTIDE SEQUENCE [LARGE SCALE GENOMIC DNA]</scope>
    <source>
        <strain evidence="1 2">CBS 121175</strain>
    </source>
</reference>
<keyword evidence="2" id="KW-1185">Reference proteome</keyword>
<organism evidence="1 2">
    <name type="scientific">Coprinopsis marcescibilis</name>
    <name type="common">Agaric fungus</name>
    <name type="synonym">Psathyrella marcescibilis</name>
    <dbReference type="NCBI Taxonomy" id="230819"/>
    <lineage>
        <taxon>Eukaryota</taxon>
        <taxon>Fungi</taxon>
        <taxon>Dikarya</taxon>
        <taxon>Basidiomycota</taxon>
        <taxon>Agaricomycotina</taxon>
        <taxon>Agaricomycetes</taxon>
        <taxon>Agaricomycetidae</taxon>
        <taxon>Agaricales</taxon>
        <taxon>Agaricineae</taxon>
        <taxon>Psathyrellaceae</taxon>
        <taxon>Coprinopsis</taxon>
    </lineage>
</organism>
<evidence type="ECO:0000313" key="1">
    <source>
        <dbReference type="EMBL" id="TFK18573.1"/>
    </source>
</evidence>
<dbReference type="EMBL" id="ML210391">
    <property type="protein sequence ID" value="TFK18573.1"/>
    <property type="molecule type" value="Genomic_DNA"/>
</dbReference>
<protein>
    <submittedName>
        <fullName evidence="1">Uncharacterized protein</fullName>
    </submittedName>
</protein>